<keyword evidence="1" id="KW-0677">Repeat</keyword>
<feature type="domain" description="Fibronectin type-III" evidence="2">
    <location>
        <begin position="213"/>
        <end position="294"/>
    </location>
</feature>
<dbReference type="InterPro" id="IPR013783">
    <property type="entry name" value="Ig-like_fold"/>
</dbReference>
<proteinExistence type="predicted"/>
<evidence type="ECO:0000313" key="3">
    <source>
        <dbReference type="EnsemblMetazoa" id="Aqu2.1.02177_001"/>
    </source>
</evidence>
<dbReference type="AlphaFoldDB" id="A0A1X7SJ87"/>
<evidence type="ECO:0000256" key="1">
    <source>
        <dbReference type="ARBA" id="ARBA00022737"/>
    </source>
</evidence>
<feature type="domain" description="Fibronectin type-III" evidence="2">
    <location>
        <begin position="296"/>
        <end position="376"/>
    </location>
</feature>
<dbReference type="CDD" id="cd00063">
    <property type="entry name" value="FN3"/>
    <property type="match status" value="3"/>
</dbReference>
<protein>
    <recommendedName>
        <fullName evidence="2">Fibronectin type-III domain-containing protein</fullName>
    </recommendedName>
</protein>
<dbReference type="InterPro" id="IPR050991">
    <property type="entry name" value="ECM_Regulatory_Proteins"/>
</dbReference>
<dbReference type="EnsemblMetazoa" id="Aqu2.1.02177_001">
    <property type="protein sequence ID" value="Aqu2.1.02177_001"/>
    <property type="gene ID" value="Aqu2.1.02177"/>
</dbReference>
<dbReference type="SMART" id="SM00060">
    <property type="entry name" value="FN3"/>
    <property type="match status" value="3"/>
</dbReference>
<sequence>MYHCVVQVTNQPPRIRSATLTVPDTAPSSLTEVNKTATTITVSWTVLDSSDADGYVVNVTSDTGTVQTVQVEGSSNNTITLNGLRVETTYSITVRAYQQLLGPASSTISVQTLPVINSINWTLVSSITQLNNTQYHINCLTTTDINPSTDVYWLVNGVMKSNSMYTSIDALTYNNILLVYPDPLGMSVNVTCIAMIGGVNYSQSVILHTPSSPPNNVKGFILNATSIKVNWTNTSETNGYVIEYVTGGVTRNLVSTREYEIALTDLSPMSTYTISVYSYIDLPSVNSAVTVLRFDVPSPVTSLSVSNISITSITVNWTIPSSDNYVTCYTISYTPSCPQLSSVNETVSVAPHQSTTTYSYTLIGLYSGMNYTIRVM</sequence>
<dbReference type="InterPro" id="IPR003961">
    <property type="entry name" value="FN3_dom"/>
</dbReference>
<dbReference type="InParanoid" id="A0A1X7SJ87"/>
<dbReference type="Gene3D" id="2.60.40.10">
    <property type="entry name" value="Immunoglobulins"/>
    <property type="match status" value="3"/>
</dbReference>
<dbReference type="Pfam" id="PF00041">
    <property type="entry name" value="fn3"/>
    <property type="match status" value="3"/>
</dbReference>
<evidence type="ECO:0000259" key="2">
    <source>
        <dbReference type="PROSITE" id="PS50853"/>
    </source>
</evidence>
<name>A0A1X7SJ87_AMPQE</name>
<dbReference type="SUPFAM" id="SSF49265">
    <property type="entry name" value="Fibronectin type III"/>
    <property type="match status" value="2"/>
</dbReference>
<accession>A0A1X7SJ87</accession>
<reference evidence="3" key="1">
    <citation type="submission" date="2017-05" db="UniProtKB">
        <authorList>
            <consortium name="EnsemblMetazoa"/>
        </authorList>
    </citation>
    <scope>IDENTIFICATION</scope>
</reference>
<organism evidence="3">
    <name type="scientific">Amphimedon queenslandica</name>
    <name type="common">Sponge</name>
    <dbReference type="NCBI Taxonomy" id="400682"/>
    <lineage>
        <taxon>Eukaryota</taxon>
        <taxon>Metazoa</taxon>
        <taxon>Porifera</taxon>
        <taxon>Demospongiae</taxon>
        <taxon>Heteroscleromorpha</taxon>
        <taxon>Haplosclerida</taxon>
        <taxon>Niphatidae</taxon>
        <taxon>Amphimedon</taxon>
    </lineage>
</organism>
<dbReference type="PROSITE" id="PS50853">
    <property type="entry name" value="FN3"/>
    <property type="match status" value="3"/>
</dbReference>
<dbReference type="PANTHER" id="PTHR46708">
    <property type="entry name" value="TENASCIN"/>
    <property type="match status" value="1"/>
</dbReference>
<dbReference type="PANTHER" id="PTHR46708:SF2">
    <property type="entry name" value="FIBRONECTIN TYPE-III DOMAIN-CONTAINING PROTEIN"/>
    <property type="match status" value="1"/>
</dbReference>
<feature type="domain" description="Fibronectin type-III" evidence="2">
    <location>
        <begin position="26"/>
        <end position="115"/>
    </location>
</feature>
<dbReference type="InterPro" id="IPR036116">
    <property type="entry name" value="FN3_sf"/>
</dbReference>